<sequence>MKMQIIKKFGILFLVGGIFFTQTSVLDYIPNKVYAATNEKQGTFSVGIDKKNIKVNENVVLKITNKNKEDSRIELALSDGQVFNDEETNKLNEKNKTAQVIYLPEQRIIQISKKEKSDDIGDVSLVIQMKKVGEYTFAPIVKSKGQDKKVKATVLRVEEQEKQLSDFKEKRIFTQQQNESPEDNRSTKEMKNKVKQKEVEKAEQIESKAKAPEKSEEQTNVTKQENLQLDENKKHETKQAPENADYIANVYDEKTWHAAWDNPKIQVINITQDFYTMDHINSGAVTFKNYYNQVNRELTIKGNGHTIDAGSESISLYGINCKIRVENLNIYHRNWYGFITTAFGANNSEITFHNVKDTGAQMLHSFNSKLILSGNIENNEVGSYTSPINGYTYNVVNSSNGDGTDGIAVRGQANWEVADVTVKEGSKIKANGYSTVSNFAIQNGGNVQIEKDVSILFDNSASENHTDTDASPSIFFYGAGSLTLGENSHMNIINGPGRAYRPSAISMANNSKISIKKNAVLDIEIQKDEVGYGRNESPIYMEGNSQFFVDDGGSFHLNVKGTNAGSAPAIVNMGAGTFKVGKNGTFTVISDMTSPNYGLIYMGNGSTFQFSDAKKIDLQLTNPNSPSALIQMPSGEWKVDVQRVYQWNKGNITQSPDYKWTPIFGMAIPYVNTTVGNIRAQSVNEDMLRDFKQHFNSAKAQRIVFDHIPDCNVKITNQPSDNPKDENSYIVVGKTIPNAYVRLSGSSFTEKDHTIKSPVQGEDIPKEISDNFTVKADSEGNFKYTISPTRHFVAGDKIVAFAFNEGKYSEYSVEVLDTTPPVGTGEKIETALNDTTVPALSNFIKEESDTNPNNKKINYLWSDKNTSDLQTMLKQEGTHEVYIVLEDDNGNTSQPIKSELVVHATAGEIHATDIKARINDIQSMSREEFRQFLLDESHVKAWYVADFKYHDGEKDVQIRNFDQIKQEKGSYIVELFLSKDLTKQREDIVKKINLTIDEGNLELIAAPEKISFENITIPSREKIVNRSSMQGEIVVSDQRQHKNEWKIYVKQVKPLTSLENDVISDGFVYSKDGQDIVLSDQNSLVYHHKSEDDQNVHINWKDSEGIRLKVKPGPNVKVNETYQGELEWTLTDAPM</sequence>
<dbReference type="Proteomes" id="UP000242164">
    <property type="component" value="Unassembled WGS sequence"/>
</dbReference>
<evidence type="ECO:0000256" key="1">
    <source>
        <dbReference type="SAM" id="MobiDB-lite"/>
    </source>
</evidence>
<dbReference type="AlphaFoldDB" id="A0AAX2CD97"/>
<feature type="compositionally biased region" description="Polar residues" evidence="1">
    <location>
        <begin position="218"/>
        <end position="229"/>
    </location>
</feature>
<evidence type="ECO:0000313" key="3">
    <source>
        <dbReference type="Proteomes" id="UP000242164"/>
    </source>
</evidence>
<dbReference type="InterPro" id="IPR046776">
    <property type="entry name" value="Pectate_lyase_5"/>
</dbReference>
<feature type="compositionally biased region" description="Basic and acidic residues" evidence="1">
    <location>
        <begin position="182"/>
        <end position="217"/>
    </location>
</feature>
<accession>A0AAX2CD97</accession>
<comment type="caution">
    <text evidence="2">The sequence shown here is derived from an EMBL/GenBank/DDBJ whole genome shotgun (WGS) entry which is preliminary data.</text>
</comment>
<evidence type="ECO:0008006" key="4">
    <source>
        <dbReference type="Google" id="ProtNLM"/>
    </source>
</evidence>
<feature type="compositionally biased region" description="Basic and acidic residues" evidence="1">
    <location>
        <begin position="230"/>
        <end position="239"/>
    </location>
</feature>
<evidence type="ECO:0000313" key="2">
    <source>
        <dbReference type="EMBL" id="SCL85583.1"/>
    </source>
</evidence>
<gene>
    <name evidence="2" type="ORF">BCB44BAC_00782</name>
</gene>
<organism evidence="2 3">
    <name type="scientific">Bacillus cytotoxicus</name>
    <dbReference type="NCBI Taxonomy" id="580165"/>
    <lineage>
        <taxon>Bacteria</taxon>
        <taxon>Bacillati</taxon>
        <taxon>Bacillota</taxon>
        <taxon>Bacilli</taxon>
        <taxon>Bacillales</taxon>
        <taxon>Bacillaceae</taxon>
        <taxon>Bacillus</taxon>
        <taxon>Bacillus cereus group</taxon>
    </lineage>
</organism>
<feature type="region of interest" description="Disordered" evidence="1">
    <location>
        <begin position="168"/>
        <end position="241"/>
    </location>
</feature>
<reference evidence="2 3" key="1">
    <citation type="submission" date="2016-08" db="EMBL/GenBank/DDBJ databases">
        <authorList>
            <person name="Loux V."/>
            <person name="Rue O."/>
        </authorList>
    </citation>
    <scope>NUCLEOTIDE SEQUENCE [LARGE SCALE GENOMIC DNA]</scope>
    <source>
        <strain evidence="2 3">AFSSA_08CEB44bac</strain>
    </source>
</reference>
<name>A0AAX2CD97_9BACI</name>
<dbReference type="EMBL" id="FMIK01000017">
    <property type="protein sequence ID" value="SCL85583.1"/>
    <property type="molecule type" value="Genomic_DNA"/>
</dbReference>
<dbReference type="Pfam" id="PF20585">
    <property type="entry name" value="Pectate_lyase_5"/>
    <property type="match status" value="1"/>
</dbReference>
<proteinExistence type="predicted"/>
<protein>
    <recommendedName>
        <fullName evidence="4">WxL domain-containing protein</fullName>
    </recommendedName>
</protein>